<dbReference type="AlphaFoldDB" id="A0A1H5NL62"/>
<sequence length="215" mass="22692">MNYTTPFPAMPGKPLDYWLDSDMARMAPETTTSALRDMAWAYGQWRGFAVAMTGLGTAVLAGGLLALIMMRGAPGLWISLILGGLALLCVSIYITTAKLPKIARAAQPRTSRAPGRTASGLSLAALMVFAVGGPMALALHGWLSEGPGPAISFVVVALLFLLGIASVFVGPAYCAQHARQGFRGYINKSPALRQELEALSSTWHDPSGNRSFGPL</sequence>
<keyword evidence="1" id="KW-0472">Membrane</keyword>
<keyword evidence="1" id="KW-1133">Transmembrane helix</keyword>
<feature type="transmembrane region" description="Helical" evidence="1">
    <location>
        <begin position="151"/>
        <end position="174"/>
    </location>
</feature>
<accession>A0A1H5NL62</accession>
<evidence type="ECO:0000313" key="2">
    <source>
        <dbReference type="EMBL" id="SEF02382.1"/>
    </source>
</evidence>
<evidence type="ECO:0000256" key="1">
    <source>
        <dbReference type="SAM" id="Phobius"/>
    </source>
</evidence>
<gene>
    <name evidence="2" type="ORF">SAMN04489740_3817</name>
</gene>
<keyword evidence="1" id="KW-0812">Transmembrane</keyword>
<feature type="transmembrane region" description="Helical" evidence="1">
    <location>
        <begin position="76"/>
        <end position="96"/>
    </location>
</feature>
<dbReference type="EMBL" id="FNTV01000001">
    <property type="protein sequence ID" value="SEF02382.1"/>
    <property type="molecule type" value="Genomic_DNA"/>
</dbReference>
<dbReference type="RefSeq" id="WP_074712894.1">
    <property type="nucleotide sequence ID" value="NZ_FNTV01000001.1"/>
</dbReference>
<reference evidence="2 3" key="1">
    <citation type="submission" date="2016-10" db="EMBL/GenBank/DDBJ databases">
        <authorList>
            <person name="de Groot N.N."/>
        </authorList>
    </citation>
    <scope>NUCLEOTIDE SEQUENCE [LARGE SCALE GENOMIC DNA]</scope>
    <source>
        <strain evidence="2 3">DSM 22274</strain>
    </source>
</reference>
<evidence type="ECO:0000313" key="3">
    <source>
        <dbReference type="Proteomes" id="UP000182725"/>
    </source>
</evidence>
<name>A0A1H5NL62_9MICC</name>
<feature type="transmembrane region" description="Helical" evidence="1">
    <location>
        <begin position="117"/>
        <end position="139"/>
    </location>
</feature>
<organism evidence="2 3">
    <name type="scientific">Arthrobacter alpinus</name>
    <dbReference type="NCBI Taxonomy" id="656366"/>
    <lineage>
        <taxon>Bacteria</taxon>
        <taxon>Bacillati</taxon>
        <taxon>Actinomycetota</taxon>
        <taxon>Actinomycetes</taxon>
        <taxon>Micrococcales</taxon>
        <taxon>Micrococcaceae</taxon>
        <taxon>Arthrobacter</taxon>
    </lineage>
</organism>
<dbReference type="Proteomes" id="UP000182725">
    <property type="component" value="Unassembled WGS sequence"/>
</dbReference>
<feature type="transmembrane region" description="Helical" evidence="1">
    <location>
        <begin position="48"/>
        <end position="70"/>
    </location>
</feature>
<proteinExistence type="predicted"/>
<protein>
    <submittedName>
        <fullName evidence="2">Uncharacterized protein</fullName>
    </submittedName>
</protein>